<dbReference type="GO" id="GO:0005886">
    <property type="term" value="C:plasma membrane"/>
    <property type="evidence" value="ECO:0007669"/>
    <property type="project" value="UniProtKB-SubCell"/>
</dbReference>
<evidence type="ECO:0000256" key="3">
    <source>
        <dbReference type="ARBA" id="ARBA00022618"/>
    </source>
</evidence>
<accession>W7D183</accession>
<keyword evidence="2" id="KW-1003">Cell membrane</keyword>
<evidence type="ECO:0000256" key="5">
    <source>
        <dbReference type="ARBA" id="ARBA00022989"/>
    </source>
</evidence>
<dbReference type="NCBIfam" id="TIGR02209">
    <property type="entry name" value="ftsL_broad"/>
    <property type="match status" value="1"/>
</dbReference>
<dbReference type="GO" id="GO:0051301">
    <property type="term" value="P:cell division"/>
    <property type="evidence" value="ECO:0007669"/>
    <property type="project" value="UniProtKB-KW"/>
</dbReference>
<dbReference type="InterPro" id="IPR011922">
    <property type="entry name" value="Cell_div_FtsL"/>
</dbReference>
<evidence type="ECO:0000256" key="2">
    <source>
        <dbReference type="ARBA" id="ARBA00022475"/>
    </source>
</evidence>
<comment type="caution">
    <text evidence="10">The sequence shown here is derived from an EMBL/GenBank/DDBJ whole genome shotgun (WGS) entry which is preliminary data.</text>
</comment>
<evidence type="ECO:0000256" key="8">
    <source>
        <dbReference type="NCBIfam" id="TIGR02209"/>
    </source>
</evidence>
<keyword evidence="4 9" id="KW-0812">Transmembrane</keyword>
<comment type="subcellular location">
    <subcellularLocation>
        <location evidence="1">Cell membrane</location>
        <topology evidence="1">Single-pass type II membrane protein</topology>
    </subcellularLocation>
</comment>
<dbReference type="RefSeq" id="WP_035313348.1">
    <property type="nucleotide sequence ID" value="NZ_AODH01000009.1"/>
</dbReference>
<dbReference type="Pfam" id="PF04977">
    <property type="entry name" value="DivIC"/>
    <property type="match status" value="1"/>
</dbReference>
<feature type="transmembrane region" description="Helical" evidence="9">
    <location>
        <begin position="40"/>
        <end position="58"/>
    </location>
</feature>
<gene>
    <name evidence="10" type="ORF">BCAMP_02620</name>
</gene>
<proteinExistence type="predicted"/>
<name>W7D183_9LIST</name>
<keyword evidence="5 9" id="KW-1133">Transmembrane helix</keyword>
<sequence length="122" mass="14006">MANMAARQIERQPQREVKQTITKTAVDNYEQRVFRKVRNVFVSVTLTVSALLSIWMLSLQADNYTLSSHIQTQENKITQQKQTNADLKANVDELSRYDRVYQEANKSGLKSSETNVKAVDIK</sequence>
<evidence type="ECO:0000256" key="4">
    <source>
        <dbReference type="ARBA" id="ARBA00022692"/>
    </source>
</evidence>
<reference evidence="10 11" key="1">
    <citation type="submission" date="2012-12" db="EMBL/GenBank/DDBJ databases">
        <title>Novel taxa of Listeriaceae from agricultural environments in the United States.</title>
        <authorList>
            <person name="den Bakker H.C."/>
            <person name="Allred A."/>
            <person name="Warchocki S."/>
            <person name="Wright E.M."/>
            <person name="Burrell A."/>
            <person name="Nightingale K.K."/>
            <person name="Kephart D."/>
            <person name="Wiedmann M."/>
        </authorList>
    </citation>
    <scope>NUCLEOTIDE SEQUENCE [LARGE SCALE GENOMIC DNA]</scope>
    <source>
        <strain evidence="10 11">FSL F6-1037</strain>
    </source>
</reference>
<dbReference type="EMBL" id="AODH01000009">
    <property type="protein sequence ID" value="EUJ41741.1"/>
    <property type="molecule type" value="Genomic_DNA"/>
</dbReference>
<keyword evidence="6 9" id="KW-0472">Membrane</keyword>
<evidence type="ECO:0000313" key="10">
    <source>
        <dbReference type="EMBL" id="EUJ41741.1"/>
    </source>
</evidence>
<dbReference type="STRING" id="1265861.BCAMP_02620"/>
<keyword evidence="7" id="KW-0131">Cell cycle</keyword>
<dbReference type="AlphaFoldDB" id="W7D183"/>
<dbReference type="InterPro" id="IPR007060">
    <property type="entry name" value="FtsL/DivIC"/>
</dbReference>
<organism evidence="10 11">
    <name type="scientific">Brochothrix campestris FSL F6-1037</name>
    <dbReference type="NCBI Taxonomy" id="1265861"/>
    <lineage>
        <taxon>Bacteria</taxon>
        <taxon>Bacillati</taxon>
        <taxon>Bacillota</taxon>
        <taxon>Bacilli</taxon>
        <taxon>Bacillales</taxon>
        <taxon>Listeriaceae</taxon>
        <taxon>Brochothrix</taxon>
    </lineage>
</organism>
<dbReference type="Proteomes" id="UP000019243">
    <property type="component" value="Unassembled WGS sequence"/>
</dbReference>
<protein>
    <recommendedName>
        <fullName evidence="8">Cell division protein FtsL</fullName>
    </recommendedName>
</protein>
<evidence type="ECO:0000256" key="1">
    <source>
        <dbReference type="ARBA" id="ARBA00004401"/>
    </source>
</evidence>
<evidence type="ECO:0000256" key="6">
    <source>
        <dbReference type="ARBA" id="ARBA00023136"/>
    </source>
</evidence>
<evidence type="ECO:0000256" key="7">
    <source>
        <dbReference type="ARBA" id="ARBA00023306"/>
    </source>
</evidence>
<keyword evidence="3 10" id="KW-0132">Cell division</keyword>
<evidence type="ECO:0000313" key="11">
    <source>
        <dbReference type="Proteomes" id="UP000019243"/>
    </source>
</evidence>
<evidence type="ECO:0000256" key="9">
    <source>
        <dbReference type="SAM" id="Phobius"/>
    </source>
</evidence>
<keyword evidence="11" id="KW-1185">Reference proteome</keyword>